<evidence type="ECO:0000313" key="5">
    <source>
        <dbReference type="EMBL" id="CUN61816.1"/>
    </source>
</evidence>
<dbReference type="EMBL" id="CYZN01000003">
    <property type="protein sequence ID" value="CUN61816.1"/>
    <property type="molecule type" value="Genomic_DNA"/>
</dbReference>
<reference evidence="5 6" key="1">
    <citation type="submission" date="2015-09" db="EMBL/GenBank/DDBJ databases">
        <authorList>
            <consortium name="Pathogen Informatics"/>
        </authorList>
    </citation>
    <scope>NUCLEOTIDE SEQUENCE [LARGE SCALE GENOMIC DNA]</scope>
    <source>
        <strain evidence="5 6">2789STDY5834863</strain>
    </source>
</reference>
<organism evidence="5 6">
    <name type="scientific">Blautia wexlerae</name>
    <dbReference type="NCBI Taxonomy" id="418240"/>
    <lineage>
        <taxon>Bacteria</taxon>
        <taxon>Bacillati</taxon>
        <taxon>Bacillota</taxon>
        <taxon>Clostridia</taxon>
        <taxon>Lachnospirales</taxon>
        <taxon>Lachnospiraceae</taxon>
        <taxon>Blautia</taxon>
    </lineage>
</organism>
<evidence type="ECO:0000256" key="2">
    <source>
        <dbReference type="SAM" id="MobiDB-lite"/>
    </source>
</evidence>
<dbReference type="PANTHER" id="PTHR33392">
    <property type="entry name" value="POLYISOPRENYL-TEICHOIC ACID--PEPTIDOGLYCAN TEICHOIC ACID TRANSFERASE TAGU"/>
    <property type="match status" value="1"/>
</dbReference>
<dbReference type="InterPro" id="IPR050922">
    <property type="entry name" value="LytR/CpsA/Psr_CW_biosynth"/>
</dbReference>
<gene>
    <name evidence="5" type="primary">brpA</name>
    <name evidence="5" type="ORF">ERS852478_00633</name>
</gene>
<dbReference type="PANTHER" id="PTHR33392:SF6">
    <property type="entry name" value="POLYISOPRENYL-TEICHOIC ACID--PEPTIDOGLYCAN TEICHOIC ACID TRANSFERASE TAGU"/>
    <property type="match status" value="1"/>
</dbReference>
<sequence>MAKPGKKKKVLFVLEIIVLLLFIGGLYVYGQISSRLDKIEQPELKKEKIVVNQEAPKMTGYKTYVLFGIDTRGEGSQYSAQNSDTMIIVSVNNDTKEVRMISVYRDTLLNVGDDTYTKANAAYALGGPEQAITMLNTNLDLDISDYATADFSALVEVIDDLGGLDIPLSYAEIEHMNNYCVETSKLTGKDYTPIEKPEPKPEDQEAIVGTYHLNGVQATSYCRIRYTASLDMGRTERQRRVLGMLFDKAKIAGLSSIFKIMDDVFPMVTTSLSKQDILGLIPTLIGYKFTDSTGFPQKFKFSNIKGSIIVPTDLENNVVELHKFLYDDQDYTPSSEVVARSNKILEIVGGESKLDDAAKTTTQDTDTTNANDTFVWSGDNTSGSTDNSGDYDNDYDNGGYDGGYDNGGGDYGGGGDYDNSGDDGSYDNGGDDTGSDTGGGDYDGGDDTGGDETGGDETGGDDGFSDDSAADSGASSEEQ</sequence>
<keyword evidence="3" id="KW-0472">Membrane</keyword>
<feature type="transmembrane region" description="Helical" evidence="3">
    <location>
        <begin position="12"/>
        <end position="30"/>
    </location>
</feature>
<keyword evidence="3" id="KW-0812">Transmembrane</keyword>
<keyword evidence="3" id="KW-1133">Transmembrane helix</keyword>
<dbReference type="eggNOG" id="COG1316">
    <property type="taxonomic scope" value="Bacteria"/>
</dbReference>
<evidence type="ECO:0000313" key="6">
    <source>
        <dbReference type="Proteomes" id="UP000095431"/>
    </source>
</evidence>
<evidence type="ECO:0000256" key="1">
    <source>
        <dbReference type="ARBA" id="ARBA00006068"/>
    </source>
</evidence>
<evidence type="ECO:0000256" key="3">
    <source>
        <dbReference type="SAM" id="Phobius"/>
    </source>
</evidence>
<dbReference type="InterPro" id="IPR004474">
    <property type="entry name" value="LytR_CpsA_psr"/>
</dbReference>
<comment type="similarity">
    <text evidence="1">Belongs to the LytR/CpsA/Psr (LCP) family.</text>
</comment>
<feature type="compositionally biased region" description="Low complexity" evidence="2">
    <location>
        <begin position="359"/>
        <end position="373"/>
    </location>
</feature>
<feature type="compositionally biased region" description="Gly residues" evidence="2">
    <location>
        <begin position="399"/>
        <end position="416"/>
    </location>
</feature>
<feature type="compositionally biased region" description="Acidic residues" evidence="2">
    <location>
        <begin position="419"/>
        <end position="434"/>
    </location>
</feature>
<dbReference type="Pfam" id="PF03816">
    <property type="entry name" value="LytR_cpsA_psr"/>
    <property type="match status" value="1"/>
</dbReference>
<feature type="domain" description="Cell envelope-related transcriptional attenuator" evidence="4">
    <location>
        <begin position="82"/>
        <end position="250"/>
    </location>
</feature>
<feature type="compositionally biased region" description="Acidic residues" evidence="2">
    <location>
        <begin position="443"/>
        <end position="469"/>
    </location>
</feature>
<proteinExistence type="inferred from homology"/>
<dbReference type="Gene3D" id="3.40.630.190">
    <property type="entry name" value="LCP protein"/>
    <property type="match status" value="1"/>
</dbReference>
<dbReference type="AlphaFoldDB" id="A0A173YFA9"/>
<dbReference type="Proteomes" id="UP000095431">
    <property type="component" value="Unassembled WGS sequence"/>
</dbReference>
<protein>
    <submittedName>
        <fullName evidence="5">Biofilm regulatory protein A</fullName>
    </submittedName>
</protein>
<evidence type="ECO:0000259" key="4">
    <source>
        <dbReference type="Pfam" id="PF03816"/>
    </source>
</evidence>
<dbReference type="RefSeq" id="WP_055199727.1">
    <property type="nucleotide sequence ID" value="NZ_BTHH01000002.1"/>
</dbReference>
<accession>A0A173YFA9</accession>
<feature type="region of interest" description="Disordered" evidence="2">
    <location>
        <begin position="355"/>
        <end position="479"/>
    </location>
</feature>
<feature type="compositionally biased region" description="Low complexity" evidence="2">
    <location>
        <begin position="470"/>
        <end position="479"/>
    </location>
</feature>
<name>A0A173YFA9_9FIRM</name>